<dbReference type="SMART" id="SM00345">
    <property type="entry name" value="HTH_GNTR"/>
    <property type="match status" value="1"/>
</dbReference>
<dbReference type="Pfam" id="PF00392">
    <property type="entry name" value="GntR"/>
    <property type="match status" value="1"/>
</dbReference>
<reference evidence="7 8" key="1">
    <citation type="submission" date="2018-08" db="EMBL/GenBank/DDBJ databases">
        <title>A genome reference for cultivated species of the human gut microbiota.</title>
        <authorList>
            <person name="Zou Y."/>
            <person name="Xue W."/>
            <person name="Luo G."/>
        </authorList>
    </citation>
    <scope>NUCLEOTIDE SEQUENCE [LARGE SCALE GENOMIC DNA]</scope>
    <source>
        <strain evidence="7 8">OF01-2LB</strain>
    </source>
</reference>
<dbReference type="InterPro" id="IPR000524">
    <property type="entry name" value="Tscrpt_reg_HTH_GntR"/>
</dbReference>
<keyword evidence="5" id="KW-0804">Transcription</keyword>
<evidence type="ECO:0000256" key="5">
    <source>
        <dbReference type="ARBA" id="ARBA00023163"/>
    </source>
</evidence>
<keyword evidence="3" id="KW-0805">Transcription regulation</keyword>
<comment type="similarity">
    <text evidence="1">In the C-terminal section; belongs to the class-I pyridoxal-phosphate-dependent aminotransferase family.</text>
</comment>
<dbReference type="InterPro" id="IPR036388">
    <property type="entry name" value="WH-like_DNA-bd_sf"/>
</dbReference>
<dbReference type="OrthoDB" id="9808770at2"/>
<dbReference type="GO" id="GO:0003677">
    <property type="term" value="F:DNA binding"/>
    <property type="evidence" value="ECO:0007669"/>
    <property type="project" value="UniProtKB-KW"/>
</dbReference>
<dbReference type="EMBL" id="QVEV01000005">
    <property type="protein sequence ID" value="RGC17250.1"/>
    <property type="molecule type" value="Genomic_DNA"/>
</dbReference>
<dbReference type="CDD" id="cd00609">
    <property type="entry name" value="AAT_like"/>
    <property type="match status" value="1"/>
</dbReference>
<evidence type="ECO:0000259" key="6">
    <source>
        <dbReference type="PROSITE" id="PS50949"/>
    </source>
</evidence>
<dbReference type="GO" id="GO:0003700">
    <property type="term" value="F:DNA-binding transcription factor activity"/>
    <property type="evidence" value="ECO:0007669"/>
    <property type="project" value="InterPro"/>
</dbReference>
<organism evidence="7 8">
    <name type="scientific">Clostridium innocuum</name>
    <dbReference type="NCBI Taxonomy" id="1522"/>
    <lineage>
        <taxon>Bacteria</taxon>
        <taxon>Bacillati</taxon>
        <taxon>Bacillota</taxon>
        <taxon>Clostridia</taxon>
        <taxon>Eubacteriales</taxon>
        <taxon>Clostridiaceae</taxon>
        <taxon>Clostridium</taxon>
    </lineage>
</organism>
<dbReference type="InterPro" id="IPR036390">
    <property type="entry name" value="WH_DNA-bd_sf"/>
</dbReference>
<dbReference type="SUPFAM" id="SSF46785">
    <property type="entry name" value="Winged helix' DNA-binding domain"/>
    <property type="match status" value="1"/>
</dbReference>
<dbReference type="PANTHER" id="PTHR46577">
    <property type="entry name" value="HTH-TYPE TRANSCRIPTIONAL REGULATORY PROTEIN GABR"/>
    <property type="match status" value="1"/>
</dbReference>
<evidence type="ECO:0000256" key="3">
    <source>
        <dbReference type="ARBA" id="ARBA00023015"/>
    </source>
</evidence>
<keyword evidence="7" id="KW-0808">Transferase</keyword>
<keyword evidence="4" id="KW-0238">DNA-binding</keyword>
<keyword evidence="2" id="KW-0663">Pyridoxal phosphate</keyword>
<dbReference type="InterPro" id="IPR015421">
    <property type="entry name" value="PyrdxlP-dep_Trfase_major"/>
</dbReference>
<dbReference type="Gene3D" id="3.40.640.10">
    <property type="entry name" value="Type I PLP-dependent aspartate aminotransferase-like (Major domain)"/>
    <property type="match status" value="1"/>
</dbReference>
<evidence type="ECO:0000256" key="4">
    <source>
        <dbReference type="ARBA" id="ARBA00023125"/>
    </source>
</evidence>
<evidence type="ECO:0000256" key="1">
    <source>
        <dbReference type="ARBA" id="ARBA00005384"/>
    </source>
</evidence>
<dbReference type="SUPFAM" id="SSF53383">
    <property type="entry name" value="PLP-dependent transferases"/>
    <property type="match status" value="1"/>
</dbReference>
<dbReference type="PROSITE" id="PS50949">
    <property type="entry name" value="HTH_GNTR"/>
    <property type="match status" value="1"/>
</dbReference>
<name>A0A3E2W040_CLOIN</name>
<dbReference type="GO" id="GO:0008483">
    <property type="term" value="F:transaminase activity"/>
    <property type="evidence" value="ECO:0007669"/>
    <property type="project" value="UniProtKB-KW"/>
</dbReference>
<protein>
    <submittedName>
        <fullName evidence="7">PLP-dependent aminotransferase family protein</fullName>
    </submittedName>
</protein>
<dbReference type="PANTHER" id="PTHR46577:SF1">
    <property type="entry name" value="HTH-TYPE TRANSCRIPTIONAL REGULATORY PROTEIN GABR"/>
    <property type="match status" value="1"/>
</dbReference>
<feature type="domain" description="HTH gntR-type" evidence="6">
    <location>
        <begin position="14"/>
        <end position="82"/>
    </location>
</feature>
<dbReference type="Gene3D" id="1.10.10.10">
    <property type="entry name" value="Winged helix-like DNA-binding domain superfamily/Winged helix DNA-binding domain"/>
    <property type="match status" value="1"/>
</dbReference>
<dbReference type="InterPro" id="IPR015424">
    <property type="entry name" value="PyrdxlP-dep_Trfase"/>
</dbReference>
<evidence type="ECO:0000256" key="2">
    <source>
        <dbReference type="ARBA" id="ARBA00022898"/>
    </source>
</evidence>
<evidence type="ECO:0000313" key="8">
    <source>
        <dbReference type="Proteomes" id="UP000260025"/>
    </source>
</evidence>
<dbReference type="CDD" id="cd07377">
    <property type="entry name" value="WHTH_GntR"/>
    <property type="match status" value="1"/>
</dbReference>
<dbReference type="AlphaFoldDB" id="A0A3E2W040"/>
<sequence>MKLKTINFERTTGKALYLQIYEKLRADILCGYLVKGDQLPSIRKCEVLMKVSKTSIERAYEKLLEEGYILSIPQKGFFVDVEPENVQLRKAVTEQGTALQDEKIRYDFRSQTMDVSSFDLALWKKYLKEVLDGHYEIATYGEARGELRLRMALQKYAYTVRGVLCTSDQLLIGSSFQSLLYVLCGLLDKPVVIGLEESGFPQAETVFSDYAFPVRRLRREADGICMQELTASDVNLLYVNSASAGYNHQPLNKKKRKELLAWAAERNAMIIEDDHNGELCYHTRMTPAMQGFDTGGHVVYIGSFSKILLPSLRISYMVIPQALQYRYDQRANSYSPTSSKIEQLALARYIADGHLERHVRRLRRHYEHKSSHMRTLLEQWFPQADILLEEAALQFILRFPYVLSLESVIQEARKHSMMLQRNAQGELVLSFAAIKMEDMEEAVRLLHALLEAAKEKESREPKAAP</sequence>
<gene>
    <name evidence="7" type="ORF">DXA38_05290</name>
</gene>
<dbReference type="Proteomes" id="UP000260025">
    <property type="component" value="Unassembled WGS sequence"/>
</dbReference>
<proteinExistence type="inferred from homology"/>
<accession>A0A3E2W040</accession>
<keyword evidence="7" id="KW-0032">Aminotransferase</keyword>
<evidence type="ECO:0000313" key="7">
    <source>
        <dbReference type="EMBL" id="RGC17250.1"/>
    </source>
</evidence>
<dbReference type="InterPro" id="IPR051446">
    <property type="entry name" value="HTH_trans_reg/aminotransferase"/>
</dbReference>
<comment type="caution">
    <text evidence="7">The sequence shown here is derived from an EMBL/GenBank/DDBJ whole genome shotgun (WGS) entry which is preliminary data.</text>
</comment>